<dbReference type="Gene3D" id="3.40.50.10810">
    <property type="entry name" value="Tandem AAA-ATPase domain"/>
    <property type="match status" value="1"/>
</dbReference>
<evidence type="ECO:0000259" key="5">
    <source>
        <dbReference type="Pfam" id="PF00176"/>
    </source>
</evidence>
<keyword evidence="2" id="KW-0547">Nucleotide-binding</keyword>
<dbReference type="GO" id="GO:0005524">
    <property type="term" value="F:ATP binding"/>
    <property type="evidence" value="ECO:0007669"/>
    <property type="project" value="InterPro"/>
</dbReference>
<dbReference type="GO" id="GO:0042393">
    <property type="term" value="F:histone binding"/>
    <property type="evidence" value="ECO:0007669"/>
    <property type="project" value="TreeGrafter"/>
</dbReference>
<dbReference type="InterPro" id="IPR038718">
    <property type="entry name" value="SNF2-like_sf"/>
</dbReference>
<evidence type="ECO:0000256" key="4">
    <source>
        <dbReference type="ARBA" id="ARBA00023242"/>
    </source>
</evidence>
<dbReference type="GO" id="GO:0003677">
    <property type="term" value="F:DNA binding"/>
    <property type="evidence" value="ECO:0007669"/>
    <property type="project" value="TreeGrafter"/>
</dbReference>
<evidence type="ECO:0000256" key="1">
    <source>
        <dbReference type="ARBA" id="ARBA00004123"/>
    </source>
</evidence>
<name>A0A6A7BWF6_9PEZI</name>
<reference evidence="6" key="1">
    <citation type="journal article" date="2020" name="Stud. Mycol.">
        <title>101 Dothideomycetes genomes: a test case for predicting lifestyles and emergence of pathogens.</title>
        <authorList>
            <person name="Haridas S."/>
            <person name="Albert R."/>
            <person name="Binder M."/>
            <person name="Bloem J."/>
            <person name="Labutti K."/>
            <person name="Salamov A."/>
            <person name="Andreopoulos B."/>
            <person name="Baker S."/>
            <person name="Barry K."/>
            <person name="Bills G."/>
            <person name="Bluhm B."/>
            <person name="Cannon C."/>
            <person name="Castanera R."/>
            <person name="Culley D."/>
            <person name="Daum C."/>
            <person name="Ezra D."/>
            <person name="Gonzalez J."/>
            <person name="Henrissat B."/>
            <person name="Kuo A."/>
            <person name="Liang C."/>
            <person name="Lipzen A."/>
            <person name="Lutzoni F."/>
            <person name="Magnuson J."/>
            <person name="Mondo S."/>
            <person name="Nolan M."/>
            <person name="Ohm R."/>
            <person name="Pangilinan J."/>
            <person name="Park H.-J."/>
            <person name="Ramirez L."/>
            <person name="Alfaro M."/>
            <person name="Sun H."/>
            <person name="Tritt A."/>
            <person name="Yoshinaga Y."/>
            <person name="Zwiers L.-H."/>
            <person name="Turgeon B."/>
            <person name="Goodwin S."/>
            <person name="Spatafora J."/>
            <person name="Crous P."/>
            <person name="Grigoriev I."/>
        </authorList>
    </citation>
    <scope>NUCLEOTIDE SEQUENCE</scope>
    <source>
        <strain evidence="6">CBS 480.64</strain>
    </source>
</reference>
<dbReference type="PANTHER" id="PTHR45623:SF17">
    <property type="entry name" value="CHROMODOMAIN-HELICASE-DNA-BINDING PROTEIN 3-RELATED"/>
    <property type="match status" value="1"/>
</dbReference>
<organism evidence="6 7">
    <name type="scientific">Piedraia hortae CBS 480.64</name>
    <dbReference type="NCBI Taxonomy" id="1314780"/>
    <lineage>
        <taxon>Eukaryota</taxon>
        <taxon>Fungi</taxon>
        <taxon>Dikarya</taxon>
        <taxon>Ascomycota</taxon>
        <taxon>Pezizomycotina</taxon>
        <taxon>Dothideomycetes</taxon>
        <taxon>Dothideomycetidae</taxon>
        <taxon>Capnodiales</taxon>
        <taxon>Piedraiaceae</taxon>
        <taxon>Piedraia</taxon>
    </lineage>
</organism>
<dbReference type="AlphaFoldDB" id="A0A6A7BWF6"/>
<gene>
    <name evidence="6" type="ORF">K470DRAFT_111529</name>
</gene>
<dbReference type="GO" id="GO:0016887">
    <property type="term" value="F:ATP hydrolysis activity"/>
    <property type="evidence" value="ECO:0007669"/>
    <property type="project" value="TreeGrafter"/>
</dbReference>
<dbReference type="GO" id="GO:0000785">
    <property type="term" value="C:chromatin"/>
    <property type="evidence" value="ECO:0007669"/>
    <property type="project" value="TreeGrafter"/>
</dbReference>
<dbReference type="PANTHER" id="PTHR45623">
    <property type="entry name" value="CHROMODOMAIN-HELICASE-DNA-BINDING PROTEIN 3-RELATED-RELATED"/>
    <property type="match status" value="1"/>
</dbReference>
<dbReference type="GO" id="GO:0003682">
    <property type="term" value="F:chromatin binding"/>
    <property type="evidence" value="ECO:0007669"/>
    <property type="project" value="TreeGrafter"/>
</dbReference>
<keyword evidence="3" id="KW-0067">ATP-binding</keyword>
<dbReference type="Pfam" id="PF00176">
    <property type="entry name" value="SNF2-rel_dom"/>
    <property type="match status" value="1"/>
</dbReference>
<keyword evidence="7" id="KW-1185">Reference proteome</keyword>
<comment type="subcellular location">
    <subcellularLocation>
        <location evidence="1">Nucleus</location>
    </subcellularLocation>
</comment>
<sequence>MLSQDLDASSSSTTVAGQDRWRPSGLHFVYGQWLRGNHVLLADVDNFEHVHVVMDMFEAIHMTTNSPCLFIVSEDLIAYWYTAVSIRLQDMECVQYVGDERARHDILQVQLSAPMSMTCHILLTPYRIAIQDATLLSRIKWEMVVIDEIRDLLLPSTKLYKSLKLLKPHFYFLTSMCPDKFTHENYVALKDFIVPLASTSTGSDDADPQQVRKMLAPYILERTRAEHERAISKPMNIGLMDLGHLSTIRCEGIFHFQGTSSEVGQLVTTAAKQVALIKVIGAVVGQKKYPLIVSESCEFVIDVLAAHGIEYAMIDAQSSDEILRKHITIFKIDRRMGDCLVVHASEQDIMANPNFFGIDAIIFFDTLYSQREHGLMFDPEFEASLDKELILKRLVSLEPITQIEYTWSLAAKISLARYLIINFATFLDSSDPLEDGQGLPVLGTDFDIYLSAKMRNGEVLGSTEEHPLPTAEEVREKKDKHFKKGFSLYREVLGARVRAKQKAGRMLRARRGQ</sequence>
<evidence type="ECO:0000313" key="6">
    <source>
        <dbReference type="EMBL" id="KAF2859069.1"/>
    </source>
</evidence>
<proteinExistence type="predicted"/>
<dbReference type="GO" id="GO:0005634">
    <property type="term" value="C:nucleus"/>
    <property type="evidence" value="ECO:0007669"/>
    <property type="project" value="UniProtKB-SubCell"/>
</dbReference>
<accession>A0A6A7BWF6</accession>
<feature type="domain" description="SNF2 N-terminal" evidence="5">
    <location>
        <begin position="57"/>
        <end position="195"/>
    </location>
</feature>
<dbReference type="EMBL" id="MU005998">
    <property type="protein sequence ID" value="KAF2859069.1"/>
    <property type="molecule type" value="Genomic_DNA"/>
</dbReference>
<dbReference type="Proteomes" id="UP000799421">
    <property type="component" value="Unassembled WGS sequence"/>
</dbReference>
<dbReference type="SUPFAM" id="SSF52540">
    <property type="entry name" value="P-loop containing nucleoside triphosphate hydrolases"/>
    <property type="match status" value="1"/>
</dbReference>
<dbReference type="InterPro" id="IPR000330">
    <property type="entry name" value="SNF2_N"/>
</dbReference>
<dbReference type="InterPro" id="IPR027417">
    <property type="entry name" value="P-loop_NTPase"/>
</dbReference>
<protein>
    <recommendedName>
        <fullName evidence="5">SNF2 N-terminal domain-containing protein</fullName>
    </recommendedName>
</protein>
<keyword evidence="4" id="KW-0539">Nucleus</keyword>
<evidence type="ECO:0000313" key="7">
    <source>
        <dbReference type="Proteomes" id="UP000799421"/>
    </source>
</evidence>
<dbReference type="GO" id="GO:0140658">
    <property type="term" value="F:ATP-dependent chromatin remodeler activity"/>
    <property type="evidence" value="ECO:0007669"/>
    <property type="project" value="TreeGrafter"/>
</dbReference>
<evidence type="ECO:0000256" key="3">
    <source>
        <dbReference type="ARBA" id="ARBA00022840"/>
    </source>
</evidence>
<evidence type="ECO:0000256" key="2">
    <source>
        <dbReference type="ARBA" id="ARBA00022741"/>
    </source>
</evidence>